<comment type="caution">
    <text evidence="2">The sequence shown here is derived from an EMBL/GenBank/DDBJ whole genome shotgun (WGS) entry which is preliminary data.</text>
</comment>
<dbReference type="EMBL" id="BMIP01000001">
    <property type="protein sequence ID" value="GGD55306.1"/>
    <property type="molecule type" value="Genomic_DNA"/>
</dbReference>
<dbReference type="AlphaFoldDB" id="A0A916YPQ8"/>
<feature type="region of interest" description="Disordered" evidence="1">
    <location>
        <begin position="18"/>
        <end position="42"/>
    </location>
</feature>
<reference evidence="2" key="1">
    <citation type="journal article" date="2014" name="Int. J. Syst. Evol. Microbiol.">
        <title>Complete genome sequence of Corynebacterium casei LMG S-19264T (=DSM 44701T), isolated from a smear-ripened cheese.</title>
        <authorList>
            <consortium name="US DOE Joint Genome Institute (JGI-PGF)"/>
            <person name="Walter F."/>
            <person name="Albersmeier A."/>
            <person name="Kalinowski J."/>
            <person name="Ruckert C."/>
        </authorList>
    </citation>
    <scope>NUCLEOTIDE SEQUENCE</scope>
    <source>
        <strain evidence="2">CGMCC 1.15360</strain>
    </source>
</reference>
<evidence type="ECO:0000313" key="2">
    <source>
        <dbReference type="EMBL" id="GGD55306.1"/>
    </source>
</evidence>
<dbReference type="PROSITE" id="PS51257">
    <property type="entry name" value="PROKAR_LIPOPROTEIN"/>
    <property type="match status" value="1"/>
</dbReference>
<organism evidence="2 3">
    <name type="scientific">Croceicoccus mobilis</name>
    <dbReference type="NCBI Taxonomy" id="1703339"/>
    <lineage>
        <taxon>Bacteria</taxon>
        <taxon>Pseudomonadati</taxon>
        <taxon>Pseudomonadota</taxon>
        <taxon>Alphaproteobacteria</taxon>
        <taxon>Sphingomonadales</taxon>
        <taxon>Erythrobacteraceae</taxon>
        <taxon>Croceicoccus</taxon>
    </lineage>
</organism>
<keyword evidence="3" id="KW-1185">Reference proteome</keyword>
<gene>
    <name evidence="2" type="ORF">GCM10010990_00540</name>
</gene>
<proteinExistence type="predicted"/>
<reference evidence="2" key="2">
    <citation type="submission" date="2020-09" db="EMBL/GenBank/DDBJ databases">
        <authorList>
            <person name="Sun Q."/>
            <person name="Zhou Y."/>
        </authorList>
    </citation>
    <scope>NUCLEOTIDE SEQUENCE</scope>
    <source>
        <strain evidence="2">CGMCC 1.15360</strain>
    </source>
</reference>
<feature type="compositionally biased region" description="Low complexity" evidence="1">
    <location>
        <begin position="28"/>
        <end position="41"/>
    </location>
</feature>
<name>A0A916YPQ8_9SPHN</name>
<accession>A0A916YPQ8</accession>
<evidence type="ECO:0000313" key="3">
    <source>
        <dbReference type="Proteomes" id="UP000612349"/>
    </source>
</evidence>
<sequence>MRAGLTVLAALSLVGCGNPQSGRSERQSAVSESVSAGSGVAQRKAAQAPVDIALSASEADVIAAAMAATESPAKPSNAPVCINRIVTSEKAVRSHEDLSDFANRGGLWPAVDTSASGKQATLSPEDQRILQAASDQVLERNRADPPRRSIIPEALAPDFAQLLDPDEMTLSECDVAIGFSIPEIVGDLAFVDSHSCGQMTSVYRRTDGEWRLYSRLPRSIC</sequence>
<evidence type="ECO:0000256" key="1">
    <source>
        <dbReference type="SAM" id="MobiDB-lite"/>
    </source>
</evidence>
<dbReference type="Proteomes" id="UP000612349">
    <property type="component" value="Unassembled WGS sequence"/>
</dbReference>
<protein>
    <submittedName>
        <fullName evidence="2">Uncharacterized protein</fullName>
    </submittedName>
</protein>